<reference evidence="1 2" key="1">
    <citation type="journal article" date="2015" name="Environ. Microbiol.">
        <title>Genome analyses suggest the presence of polyploidy and recent human-driven expansions in eight global populations of the honeybee pathogen Nosema ceranae.</title>
        <authorList>
            <person name="Pelin A."/>
            <person name="Selman M."/>
            <person name="Aris-Brosou S."/>
            <person name="Farinelli L."/>
            <person name="Corradi N."/>
        </authorList>
    </citation>
    <scope>NUCLEOTIDE SEQUENCE [LARGE SCALE GENOMIC DNA]</scope>
    <source>
        <strain evidence="1 2">PA08 1199</strain>
    </source>
</reference>
<dbReference type="EMBL" id="JPQZ01000024">
    <property type="protein sequence ID" value="KKO75340.1"/>
    <property type="molecule type" value="Genomic_DNA"/>
</dbReference>
<dbReference type="Proteomes" id="UP000034350">
    <property type="component" value="Unassembled WGS sequence"/>
</dbReference>
<comment type="caution">
    <text evidence="1">The sequence shown here is derived from an EMBL/GenBank/DDBJ whole genome shotgun (WGS) entry which is preliminary data.</text>
</comment>
<protein>
    <submittedName>
        <fullName evidence="1">Uncharacterized protein</fullName>
    </submittedName>
</protein>
<evidence type="ECO:0000313" key="1">
    <source>
        <dbReference type="EMBL" id="KKO75340.1"/>
    </source>
</evidence>
<gene>
    <name evidence="1" type="ORF">AAJ76_2400047355</name>
</gene>
<keyword evidence="2" id="KW-1185">Reference proteome</keyword>
<evidence type="ECO:0000313" key="2">
    <source>
        <dbReference type="Proteomes" id="UP000034350"/>
    </source>
</evidence>
<dbReference type="GeneID" id="36319694"/>
<name>A0A0F9WF18_9MICR</name>
<proteinExistence type="predicted"/>
<organism evidence="1 2">
    <name type="scientific">Vairimorpha ceranae</name>
    <dbReference type="NCBI Taxonomy" id="40302"/>
    <lineage>
        <taxon>Eukaryota</taxon>
        <taxon>Fungi</taxon>
        <taxon>Fungi incertae sedis</taxon>
        <taxon>Microsporidia</taxon>
        <taxon>Nosematidae</taxon>
        <taxon>Vairimorpha</taxon>
    </lineage>
</organism>
<accession>A0A0F9WF18</accession>
<dbReference type="AlphaFoldDB" id="A0A0F9WF18"/>
<dbReference type="VEuPathDB" id="MicrosporidiaDB:AAJ76_2400047355"/>
<sequence length="41" mass="5044">MNLFGFFYLTFYTVEINNNLTQLQQYNNIYNYTNNFFTLNS</sequence>
<dbReference type="RefSeq" id="XP_024331082.1">
    <property type="nucleotide sequence ID" value="XM_024474766.1"/>
</dbReference>